<accession>A0ACA9JW57</accession>
<comment type="caution">
    <text evidence="1">The sequence shown here is derived from an EMBL/GenBank/DDBJ whole genome shotgun (WGS) entry which is preliminary data.</text>
</comment>
<dbReference type="Proteomes" id="UP000789702">
    <property type="component" value="Unassembled WGS sequence"/>
</dbReference>
<evidence type="ECO:0000313" key="2">
    <source>
        <dbReference type="Proteomes" id="UP000789702"/>
    </source>
</evidence>
<name>A0ACA9JW57_9GLOM</name>
<sequence length="1138" mass="130463">MNSYNFVKLYSFLISLCLLIISTKSQTFNYTESTSGTLFPNTQPQIVDIEAYDDGTTLVHIIRHDPTKSQGYCLEQILRIRVIQLNGTVNEINLDLKLDPVNYCLITKGGILKNPIKIYPLQKPFILISYVRTTNSSNLTTYEDWGDVIDLNGNNLSSIFFGPSYIDPAGYWNPVGTIKQNINKKLGFLRVDSVNQGNLQLTRWQQYSVDEFGKLSPMKMTNDNVSISSNEVSTMTIFSTVDSGYALVHGSCKNDSNAKLLAVRCTLTANFISYNQTFKNRQFTLYELSSQNTSFKGVYCDIVSIGVGHICTISVSYPNITNNSAVDTEFVRVHFLSSGSVLSTTVISNLPNLAGIPKYGWRVKTMPFGGYILDATSDSRSPFITNSWGVNTLLYNNNFLLASPYTNNKNTSWSFTVNSSTTTISIVFYDPVMISDDLTAGFVTIYQTSTNNIRQKISPAMNNYYQISSDRKTVNLTIISSTFNQHGENYYIEMDNNFVKSYLYKEPLTGIQDRIWNLTSIIVDNPIVGSVGLQPEEIKKFLSLPDRSKYFDALLSDIASKVPVRRERLITNGKFQYINFGQPTEQIIFSIQVNPSYSSDESSAQAVVSDLNTMINHKSSTTFSTGFTDDLDQFYGFQVYIGFWDKYRVEIIVSFIVLALLVFSYITSYDKIEVYSKYLRTDKYYVRLIHTFSGLNAIIAIIVLTCIAWPLREDLKKIEKQISGGFNAEITKIFRSKFNETFEKENLDEIAEDSKFKMRESLNENSKSFKKISNKIQEKTDNEVHEICDTLFKKISESCEIPEEAKIEEFYKDVLDGKGEKSLGDVDNLEKKFPTAEEFNDNIIIIIQKEIFISLLMDELIVMLLENFFELLHVELSKKIVDAINAKHFDKALKKISKRMFERIFSKMKKEVDFKIRRKFKSYYKTKEYSEKIQDVYEEVQPNFSELFYETNEISDLIKRFLDEIQKVENLNILIPKIFDQMKDKFYEDVKIISDNVQNEILNDNSNKAQLLSRKSTSQRLSRAPTSPRTPTYVSKNDNSDKSEEEESNKLLDICKDLLKKEDENHTMKSALIFFIIVDSESLVILENALEKYFAILDNRALEFNLSVFARHFKIIAQIRAIAEIFIKKIPLIIIMVC</sequence>
<gene>
    <name evidence="1" type="ORF">DHETER_LOCUS146</name>
</gene>
<evidence type="ECO:0000313" key="1">
    <source>
        <dbReference type="EMBL" id="CAG8439354.1"/>
    </source>
</evidence>
<reference evidence="1" key="1">
    <citation type="submission" date="2021-06" db="EMBL/GenBank/DDBJ databases">
        <authorList>
            <person name="Kallberg Y."/>
            <person name="Tangrot J."/>
            <person name="Rosling A."/>
        </authorList>
    </citation>
    <scope>NUCLEOTIDE SEQUENCE</scope>
    <source>
        <strain evidence="1">IL203A</strain>
    </source>
</reference>
<protein>
    <submittedName>
        <fullName evidence="1">1378_t:CDS:1</fullName>
    </submittedName>
</protein>
<dbReference type="EMBL" id="CAJVPU010000058">
    <property type="protein sequence ID" value="CAG8439354.1"/>
    <property type="molecule type" value="Genomic_DNA"/>
</dbReference>
<keyword evidence="2" id="KW-1185">Reference proteome</keyword>
<proteinExistence type="predicted"/>
<organism evidence="1 2">
    <name type="scientific">Dentiscutata heterogama</name>
    <dbReference type="NCBI Taxonomy" id="1316150"/>
    <lineage>
        <taxon>Eukaryota</taxon>
        <taxon>Fungi</taxon>
        <taxon>Fungi incertae sedis</taxon>
        <taxon>Mucoromycota</taxon>
        <taxon>Glomeromycotina</taxon>
        <taxon>Glomeromycetes</taxon>
        <taxon>Diversisporales</taxon>
        <taxon>Gigasporaceae</taxon>
        <taxon>Dentiscutata</taxon>
    </lineage>
</organism>